<name>A0A7I9ZCK5_9MYCO</name>
<gene>
    <name evidence="1" type="ORF">MTIM_45920</name>
</gene>
<dbReference type="EMBL" id="BLLA01000001">
    <property type="protein sequence ID" value="GFG98713.1"/>
    <property type="molecule type" value="Genomic_DNA"/>
</dbReference>
<comment type="caution">
    <text evidence="1">The sequence shown here is derived from an EMBL/GenBank/DDBJ whole genome shotgun (WGS) entry which is preliminary data.</text>
</comment>
<dbReference type="Proteomes" id="UP000465301">
    <property type="component" value="Unassembled WGS sequence"/>
</dbReference>
<sequence>MKPGASCATSGLRTIIGDEQLLARRIGWSGRGGPSGGTIAGSTEGGVIACAAGILADNATRVTAAVNAAAVLSGEST</sequence>
<evidence type="ECO:0000313" key="1">
    <source>
        <dbReference type="EMBL" id="GFG98713.1"/>
    </source>
</evidence>
<proteinExistence type="predicted"/>
<reference evidence="1 2" key="1">
    <citation type="journal article" date="2019" name="Emerg. Microbes Infect.">
        <title>Comprehensive subspecies identification of 175 nontuberculous mycobacteria species based on 7547 genomic profiles.</title>
        <authorList>
            <person name="Matsumoto Y."/>
            <person name="Kinjo T."/>
            <person name="Motooka D."/>
            <person name="Nabeya D."/>
            <person name="Jung N."/>
            <person name="Uechi K."/>
            <person name="Horii T."/>
            <person name="Iida T."/>
            <person name="Fujita J."/>
            <person name="Nakamura S."/>
        </authorList>
    </citation>
    <scope>NUCLEOTIDE SEQUENCE [LARGE SCALE GENOMIC DNA]</scope>
    <source>
        <strain evidence="1 2">JCM 30726</strain>
    </source>
</reference>
<organism evidence="1 2">
    <name type="scientific">Mycobacterium timonense</name>
    <dbReference type="NCBI Taxonomy" id="701043"/>
    <lineage>
        <taxon>Bacteria</taxon>
        <taxon>Bacillati</taxon>
        <taxon>Actinomycetota</taxon>
        <taxon>Actinomycetes</taxon>
        <taxon>Mycobacteriales</taxon>
        <taxon>Mycobacteriaceae</taxon>
        <taxon>Mycobacterium</taxon>
        <taxon>Mycobacterium avium complex (MAC)</taxon>
    </lineage>
</organism>
<evidence type="ECO:0000313" key="2">
    <source>
        <dbReference type="Proteomes" id="UP000465301"/>
    </source>
</evidence>
<keyword evidence="2" id="KW-1185">Reference proteome</keyword>
<accession>A0A7I9ZCK5</accession>
<protein>
    <submittedName>
        <fullName evidence="1">Uncharacterized protein</fullName>
    </submittedName>
</protein>
<dbReference type="AlphaFoldDB" id="A0A7I9ZCK5"/>